<dbReference type="EMBL" id="JAACJO010000004">
    <property type="protein sequence ID" value="KAF5359180.1"/>
    <property type="molecule type" value="Genomic_DNA"/>
</dbReference>
<feature type="compositionally biased region" description="Polar residues" evidence="1">
    <location>
        <begin position="67"/>
        <end position="95"/>
    </location>
</feature>
<proteinExistence type="predicted"/>
<dbReference type="InterPro" id="IPR041622">
    <property type="entry name" value="SLATT_fungi"/>
</dbReference>
<dbReference type="Pfam" id="PF18142">
    <property type="entry name" value="SLATT_fungal"/>
    <property type="match status" value="1"/>
</dbReference>
<feature type="compositionally biased region" description="Pro residues" evidence="1">
    <location>
        <begin position="169"/>
        <end position="182"/>
    </location>
</feature>
<feature type="region of interest" description="Disordered" evidence="1">
    <location>
        <begin position="233"/>
        <end position="261"/>
    </location>
</feature>
<comment type="caution">
    <text evidence="3">The sequence shown here is derived from an EMBL/GenBank/DDBJ whole genome shotgun (WGS) entry which is preliminary data.</text>
</comment>
<evidence type="ECO:0000313" key="3">
    <source>
        <dbReference type="EMBL" id="KAF5359180.1"/>
    </source>
</evidence>
<sequence length="427" mass="44736">MDRPDPSLQVPASTSAASSAAPNTSGTTQAPVARSAGDSENSSAPDSPSEASTVRPNVPDAQGAGAPQQSPEQSTSRRPILQHGTTREFSLSPASSLARHVSEPAVGPARPTTSSTLGGPGTSSDRPPPTGAQLTPGHLTAEPVASGIGARPTTGSTLGGPGPSELQRPPNPPTPPPRPPLPQLRMGRSTSVGIVTPTAERHDDAETLSGLGHHELGRDSGVRLDRMLPILPSQARLPDNGGPRRQRTIDGQGSVVAPGLGRTRSGIDWAVPTTVEELKRKRTVAERLDPTIQNAERECAKYRAKAKMSGWALNAAIGLQVLLGSITTGLSAVATTGRSTAVQTTIFGALSTVVASYLARARGSNEPELSIARVKDLEHFLREANAFRLDRGHVDTDDWDQDIDHFRKRLEELLGNASGERKMATPV</sequence>
<evidence type="ECO:0000256" key="1">
    <source>
        <dbReference type="SAM" id="MobiDB-lite"/>
    </source>
</evidence>
<feature type="region of interest" description="Disordered" evidence="1">
    <location>
        <begin position="198"/>
        <end position="217"/>
    </location>
</feature>
<reference evidence="3 4" key="1">
    <citation type="journal article" date="2020" name="ISME J.">
        <title>Uncovering the hidden diversity of litter-decomposition mechanisms in mushroom-forming fungi.</title>
        <authorList>
            <person name="Floudas D."/>
            <person name="Bentzer J."/>
            <person name="Ahren D."/>
            <person name="Johansson T."/>
            <person name="Persson P."/>
            <person name="Tunlid A."/>
        </authorList>
    </citation>
    <scope>NUCLEOTIDE SEQUENCE [LARGE SCALE GENOMIC DNA]</scope>
    <source>
        <strain evidence="3 4">CBS 146.42</strain>
    </source>
</reference>
<evidence type="ECO:0000313" key="4">
    <source>
        <dbReference type="Proteomes" id="UP000559027"/>
    </source>
</evidence>
<feature type="compositionally biased region" description="Polar residues" evidence="1">
    <location>
        <begin position="38"/>
        <end position="55"/>
    </location>
</feature>
<dbReference type="Proteomes" id="UP000559027">
    <property type="component" value="Unassembled WGS sequence"/>
</dbReference>
<feature type="region of interest" description="Disordered" evidence="1">
    <location>
        <begin position="1"/>
        <end position="186"/>
    </location>
</feature>
<dbReference type="OrthoDB" id="3245801at2759"/>
<dbReference type="NCBIfam" id="NF033635">
    <property type="entry name" value="SLATT_fungal"/>
    <property type="match status" value="1"/>
</dbReference>
<feature type="domain" description="SMODS and SLOG-associating 2TM effector" evidence="2">
    <location>
        <begin position="295"/>
        <end position="416"/>
    </location>
</feature>
<keyword evidence="4" id="KW-1185">Reference proteome</keyword>
<dbReference type="AlphaFoldDB" id="A0A8H5LIW1"/>
<organism evidence="3 4">
    <name type="scientific">Leucocoprinus leucothites</name>
    <dbReference type="NCBI Taxonomy" id="201217"/>
    <lineage>
        <taxon>Eukaryota</taxon>
        <taxon>Fungi</taxon>
        <taxon>Dikarya</taxon>
        <taxon>Basidiomycota</taxon>
        <taxon>Agaricomycotina</taxon>
        <taxon>Agaricomycetes</taxon>
        <taxon>Agaricomycetidae</taxon>
        <taxon>Agaricales</taxon>
        <taxon>Agaricineae</taxon>
        <taxon>Agaricaceae</taxon>
        <taxon>Leucocoprinus</taxon>
    </lineage>
</organism>
<accession>A0A8H5LIW1</accession>
<protein>
    <recommendedName>
        <fullName evidence="2">SMODS and SLOG-associating 2TM effector domain-containing protein</fullName>
    </recommendedName>
</protein>
<name>A0A8H5LIW1_9AGAR</name>
<gene>
    <name evidence="3" type="ORF">D9756_003602</name>
</gene>
<evidence type="ECO:0000259" key="2">
    <source>
        <dbReference type="Pfam" id="PF18142"/>
    </source>
</evidence>
<feature type="compositionally biased region" description="Low complexity" evidence="1">
    <location>
        <begin position="12"/>
        <end position="28"/>
    </location>
</feature>